<evidence type="ECO:0000256" key="2">
    <source>
        <dbReference type="SAM" id="Phobius"/>
    </source>
</evidence>
<evidence type="ECO:0000259" key="3">
    <source>
        <dbReference type="Pfam" id="PF08955"/>
    </source>
</evidence>
<feature type="domain" description="Bypass of forespore C C-terminal" evidence="3">
    <location>
        <begin position="164"/>
        <end position="226"/>
    </location>
</feature>
<dbReference type="InterPro" id="IPR015050">
    <property type="entry name" value="BofC_C"/>
</dbReference>
<feature type="transmembrane region" description="Helical" evidence="2">
    <location>
        <begin position="12"/>
        <end position="29"/>
    </location>
</feature>
<accession>A0A4R2L778</accession>
<dbReference type="OrthoDB" id="2082016at2"/>
<reference evidence="4 5" key="1">
    <citation type="submission" date="2019-03" db="EMBL/GenBank/DDBJ databases">
        <title>Genomic Encyclopedia of Type Strains, Phase IV (KMG-IV): sequencing the most valuable type-strain genomes for metagenomic binning, comparative biology and taxonomic classification.</title>
        <authorList>
            <person name="Goeker M."/>
        </authorList>
    </citation>
    <scope>NUCLEOTIDE SEQUENCE [LARGE SCALE GENOMIC DNA]</scope>
    <source>
        <strain evidence="4 5">DSM 102940</strain>
    </source>
</reference>
<gene>
    <name evidence="4" type="ORF">EV214_10188</name>
</gene>
<evidence type="ECO:0000256" key="1">
    <source>
        <dbReference type="SAM" id="MobiDB-lite"/>
    </source>
</evidence>
<protein>
    <submittedName>
        <fullName evidence="4">BofC-like protein</fullName>
    </submittedName>
</protein>
<feature type="region of interest" description="Disordered" evidence="1">
    <location>
        <begin position="49"/>
        <end position="84"/>
    </location>
</feature>
<proteinExistence type="predicted"/>
<evidence type="ECO:0000313" key="5">
    <source>
        <dbReference type="Proteomes" id="UP000294919"/>
    </source>
</evidence>
<dbReference type="RefSeq" id="WP_132241575.1">
    <property type="nucleotide sequence ID" value="NZ_SLWV01000001.1"/>
</dbReference>
<feature type="compositionally biased region" description="Low complexity" evidence="1">
    <location>
        <begin position="53"/>
        <end position="66"/>
    </location>
</feature>
<dbReference type="Pfam" id="PF08955">
    <property type="entry name" value="BofC_C"/>
    <property type="match status" value="1"/>
</dbReference>
<sequence length="227" mass="26962">MWRRRRRKRGKIFAGCLILLIIGFVYGYLTNDPEMSEHIKKRNMKNISLGGINVKPQNNTQNQNKENQQKPQEDHQEENTEDREPIVENVNVVTDDIQIVFSTYYKNTRDMVTKESKLPNQLIGRKFDELQTYLKENYVEWNIRQCNKNRVELYQETDRIPPNYYLAKEYNGYIAIFKVNEDGENILVEQTEIPTSSLGEMDLQYIKKGIIKKKRDEINQILEDYSS</sequence>
<keyword evidence="2" id="KW-0472">Membrane</keyword>
<dbReference type="Proteomes" id="UP000294919">
    <property type="component" value="Unassembled WGS sequence"/>
</dbReference>
<keyword evidence="5" id="KW-1185">Reference proteome</keyword>
<keyword evidence="2" id="KW-0812">Transmembrane</keyword>
<name>A0A4R2L778_9FIRM</name>
<organism evidence="4 5">
    <name type="scientific">Marinisporobacter balticus</name>
    <dbReference type="NCBI Taxonomy" id="2018667"/>
    <lineage>
        <taxon>Bacteria</taxon>
        <taxon>Bacillati</taxon>
        <taxon>Bacillota</taxon>
        <taxon>Clostridia</taxon>
        <taxon>Peptostreptococcales</taxon>
        <taxon>Thermotaleaceae</taxon>
        <taxon>Marinisporobacter</taxon>
    </lineage>
</organism>
<feature type="compositionally biased region" description="Basic and acidic residues" evidence="1">
    <location>
        <begin position="67"/>
        <end position="84"/>
    </location>
</feature>
<dbReference type="AlphaFoldDB" id="A0A4R2L778"/>
<comment type="caution">
    <text evidence="4">The sequence shown here is derived from an EMBL/GenBank/DDBJ whole genome shotgun (WGS) entry which is preliminary data.</text>
</comment>
<keyword evidence="2" id="KW-1133">Transmembrane helix</keyword>
<dbReference type="EMBL" id="SLWV01000001">
    <property type="protein sequence ID" value="TCO79856.1"/>
    <property type="molecule type" value="Genomic_DNA"/>
</dbReference>
<evidence type="ECO:0000313" key="4">
    <source>
        <dbReference type="EMBL" id="TCO79856.1"/>
    </source>
</evidence>